<dbReference type="PANTHER" id="PTHR11469">
    <property type="entry name" value="GLUCOSE-6-PHOSPHATE ISOMERASE"/>
    <property type="match status" value="1"/>
</dbReference>
<comment type="caution">
    <text evidence="4">The sequence shown here is derived from an EMBL/GenBank/DDBJ whole genome shotgun (WGS) entry which is preliminary data.</text>
</comment>
<gene>
    <name evidence="4" type="ORF">SLEP1_g23156</name>
</gene>
<dbReference type="InterPro" id="IPR046348">
    <property type="entry name" value="SIS_dom_sf"/>
</dbReference>
<protein>
    <submittedName>
        <fullName evidence="4">Uncharacterized protein</fullName>
    </submittedName>
</protein>
<keyword evidence="1" id="KW-0312">Gluconeogenesis</keyword>
<dbReference type="PANTHER" id="PTHR11469:SF1">
    <property type="entry name" value="GLUCOSE-6-PHOSPHATE ISOMERASE"/>
    <property type="match status" value="1"/>
</dbReference>
<dbReference type="SUPFAM" id="SSF53697">
    <property type="entry name" value="SIS domain"/>
    <property type="match status" value="1"/>
</dbReference>
<evidence type="ECO:0000256" key="3">
    <source>
        <dbReference type="ARBA" id="ARBA00023235"/>
    </source>
</evidence>
<keyword evidence="3" id="KW-0413">Isomerase</keyword>
<dbReference type="GO" id="GO:0048029">
    <property type="term" value="F:monosaccharide binding"/>
    <property type="evidence" value="ECO:0007669"/>
    <property type="project" value="TreeGrafter"/>
</dbReference>
<dbReference type="GO" id="GO:0097367">
    <property type="term" value="F:carbohydrate derivative binding"/>
    <property type="evidence" value="ECO:0007669"/>
    <property type="project" value="InterPro"/>
</dbReference>
<accession>A0AAV5JBL4</accession>
<evidence type="ECO:0000313" key="5">
    <source>
        <dbReference type="Proteomes" id="UP001054252"/>
    </source>
</evidence>
<proteinExistence type="predicted"/>
<keyword evidence="2" id="KW-0324">Glycolysis</keyword>
<evidence type="ECO:0000256" key="1">
    <source>
        <dbReference type="ARBA" id="ARBA00022432"/>
    </source>
</evidence>
<keyword evidence="5" id="KW-1185">Reference proteome</keyword>
<dbReference type="GO" id="GO:0006094">
    <property type="term" value="P:gluconeogenesis"/>
    <property type="evidence" value="ECO:0007669"/>
    <property type="project" value="UniProtKB-KW"/>
</dbReference>
<dbReference type="Proteomes" id="UP001054252">
    <property type="component" value="Unassembled WGS sequence"/>
</dbReference>
<name>A0AAV5JBL4_9ROSI</name>
<dbReference type="AlphaFoldDB" id="A0AAV5JBL4"/>
<dbReference type="GO" id="GO:0004347">
    <property type="term" value="F:glucose-6-phosphate isomerase activity"/>
    <property type="evidence" value="ECO:0007669"/>
    <property type="project" value="InterPro"/>
</dbReference>
<dbReference type="GO" id="GO:0051156">
    <property type="term" value="P:glucose 6-phosphate metabolic process"/>
    <property type="evidence" value="ECO:0007669"/>
    <property type="project" value="TreeGrafter"/>
</dbReference>
<evidence type="ECO:0000256" key="2">
    <source>
        <dbReference type="ARBA" id="ARBA00023152"/>
    </source>
</evidence>
<evidence type="ECO:0000313" key="4">
    <source>
        <dbReference type="EMBL" id="GKV11944.1"/>
    </source>
</evidence>
<organism evidence="4 5">
    <name type="scientific">Rubroshorea leprosula</name>
    <dbReference type="NCBI Taxonomy" id="152421"/>
    <lineage>
        <taxon>Eukaryota</taxon>
        <taxon>Viridiplantae</taxon>
        <taxon>Streptophyta</taxon>
        <taxon>Embryophyta</taxon>
        <taxon>Tracheophyta</taxon>
        <taxon>Spermatophyta</taxon>
        <taxon>Magnoliopsida</taxon>
        <taxon>eudicotyledons</taxon>
        <taxon>Gunneridae</taxon>
        <taxon>Pentapetalae</taxon>
        <taxon>rosids</taxon>
        <taxon>malvids</taxon>
        <taxon>Malvales</taxon>
        <taxon>Dipterocarpaceae</taxon>
        <taxon>Rubroshorea</taxon>
    </lineage>
</organism>
<sequence length="104" mass="11979">MKGFRGWSQIRCTDEFVVEMEPRFQVAFKAMEELKKGAIANPNKGRMVGHYWLRNSKLALNKFMQQQIENTLDAICKIADEIISGKVRLSNFGDSSLELKLQRV</sequence>
<dbReference type="GO" id="GO:0006096">
    <property type="term" value="P:glycolytic process"/>
    <property type="evidence" value="ECO:0007669"/>
    <property type="project" value="UniProtKB-KW"/>
</dbReference>
<dbReference type="GO" id="GO:0005829">
    <property type="term" value="C:cytosol"/>
    <property type="evidence" value="ECO:0007669"/>
    <property type="project" value="TreeGrafter"/>
</dbReference>
<dbReference type="InterPro" id="IPR001672">
    <property type="entry name" value="G6P_Isomerase"/>
</dbReference>
<dbReference type="EMBL" id="BPVZ01000035">
    <property type="protein sequence ID" value="GKV11944.1"/>
    <property type="molecule type" value="Genomic_DNA"/>
</dbReference>
<reference evidence="4 5" key="1">
    <citation type="journal article" date="2021" name="Commun. Biol.">
        <title>The genome of Shorea leprosula (Dipterocarpaceae) highlights the ecological relevance of drought in aseasonal tropical rainforests.</title>
        <authorList>
            <person name="Ng K.K.S."/>
            <person name="Kobayashi M.J."/>
            <person name="Fawcett J.A."/>
            <person name="Hatakeyama M."/>
            <person name="Paape T."/>
            <person name="Ng C.H."/>
            <person name="Ang C.C."/>
            <person name="Tnah L.H."/>
            <person name="Lee C.T."/>
            <person name="Nishiyama T."/>
            <person name="Sese J."/>
            <person name="O'Brien M.J."/>
            <person name="Copetti D."/>
            <person name="Mohd Noor M.I."/>
            <person name="Ong R.C."/>
            <person name="Putra M."/>
            <person name="Sireger I.Z."/>
            <person name="Indrioko S."/>
            <person name="Kosugi Y."/>
            <person name="Izuno A."/>
            <person name="Isagi Y."/>
            <person name="Lee S.L."/>
            <person name="Shimizu K.K."/>
        </authorList>
    </citation>
    <scope>NUCLEOTIDE SEQUENCE [LARGE SCALE GENOMIC DNA]</scope>
    <source>
        <strain evidence="4">214</strain>
    </source>
</reference>